<feature type="transmembrane region" description="Helical" evidence="1">
    <location>
        <begin position="45"/>
        <end position="66"/>
    </location>
</feature>
<evidence type="ECO:0000313" key="3">
    <source>
        <dbReference type="Proteomes" id="UP000309174"/>
    </source>
</evidence>
<evidence type="ECO:0000313" key="2">
    <source>
        <dbReference type="EMBL" id="TMQ89968.1"/>
    </source>
</evidence>
<keyword evidence="1" id="KW-0812">Transmembrane</keyword>
<protein>
    <submittedName>
        <fullName evidence="2">Uncharacterized protein</fullName>
    </submittedName>
</protein>
<feature type="transmembrane region" description="Helical" evidence="1">
    <location>
        <begin position="116"/>
        <end position="136"/>
    </location>
</feature>
<proteinExistence type="predicted"/>
<evidence type="ECO:0000256" key="1">
    <source>
        <dbReference type="SAM" id="Phobius"/>
    </source>
</evidence>
<sequence length="266" mass="29540">MTVLTALLVYFGWQRNDVMTDRLGIEESILGQSTRDYLLRSVRPALVLLLVIAAGGLIWLQLDRVLAPRIRERGAADRVVRYSLRLLTWAWVLLPLVVFVFGTVSGAFVFTGGQEFAFIAWPLSIGAGALLTYYGMHLRGTVAPDKEPLLRIFVAITVVVMLFWGTSNYATLQGRTLADRLIGNMRGQNEVTVYSSKRLFLTGAGVAEAELPGKNNAYSYRYSGLRLLAHAGGRYFLVSDQWAPGKGAVMVLREKDSALRMEFSRS</sequence>
<organism evidence="2 3">
    <name type="scientific">Actinomadura soli</name>
    <dbReference type="NCBI Taxonomy" id="2508997"/>
    <lineage>
        <taxon>Bacteria</taxon>
        <taxon>Bacillati</taxon>
        <taxon>Actinomycetota</taxon>
        <taxon>Actinomycetes</taxon>
        <taxon>Streptosporangiales</taxon>
        <taxon>Thermomonosporaceae</taxon>
        <taxon>Actinomadura</taxon>
    </lineage>
</organism>
<dbReference type="AlphaFoldDB" id="A0A5C4J0H7"/>
<feature type="transmembrane region" description="Helical" evidence="1">
    <location>
        <begin position="148"/>
        <end position="166"/>
    </location>
</feature>
<gene>
    <name evidence="2" type="ORF">ETD83_37530</name>
</gene>
<comment type="caution">
    <text evidence="2">The sequence shown here is derived from an EMBL/GenBank/DDBJ whole genome shotgun (WGS) entry which is preliminary data.</text>
</comment>
<dbReference type="Proteomes" id="UP000309174">
    <property type="component" value="Unassembled WGS sequence"/>
</dbReference>
<dbReference type="Gene3D" id="1.20.210.10">
    <property type="entry name" value="Cytochrome c oxidase-like, subunit I domain"/>
    <property type="match status" value="1"/>
</dbReference>
<accession>A0A5C4J0H7</accession>
<name>A0A5C4J0H7_9ACTN</name>
<dbReference type="OrthoDB" id="4350047at2"/>
<feature type="transmembrane region" description="Helical" evidence="1">
    <location>
        <begin position="86"/>
        <end position="110"/>
    </location>
</feature>
<dbReference type="RefSeq" id="WP_138649952.1">
    <property type="nucleotide sequence ID" value="NZ_VCKW01000345.1"/>
</dbReference>
<reference evidence="2 3" key="1">
    <citation type="submission" date="2019-05" db="EMBL/GenBank/DDBJ databases">
        <title>Draft genome sequence of Actinomadura sp. 14C53.</title>
        <authorList>
            <person name="Saricaoglu S."/>
            <person name="Isik K."/>
        </authorList>
    </citation>
    <scope>NUCLEOTIDE SEQUENCE [LARGE SCALE GENOMIC DNA]</scope>
    <source>
        <strain evidence="2 3">14C53</strain>
    </source>
</reference>
<keyword evidence="1" id="KW-1133">Transmembrane helix</keyword>
<keyword evidence="3" id="KW-1185">Reference proteome</keyword>
<keyword evidence="1" id="KW-0472">Membrane</keyword>
<dbReference type="EMBL" id="VCKW01000345">
    <property type="protein sequence ID" value="TMQ89968.1"/>
    <property type="molecule type" value="Genomic_DNA"/>
</dbReference>
<dbReference type="InterPro" id="IPR036927">
    <property type="entry name" value="Cyt_c_oxase-like_su1_sf"/>
</dbReference>